<feature type="transmembrane region" description="Helical" evidence="7">
    <location>
        <begin position="290"/>
        <end position="310"/>
    </location>
</feature>
<evidence type="ECO:0000256" key="5">
    <source>
        <dbReference type="ARBA" id="ARBA00022989"/>
    </source>
</evidence>
<comment type="subcellular location">
    <subcellularLocation>
        <location evidence="1">Cell membrane</location>
        <topology evidence="1">Multi-pass membrane protein</topology>
    </subcellularLocation>
</comment>
<evidence type="ECO:0000256" key="4">
    <source>
        <dbReference type="ARBA" id="ARBA00022692"/>
    </source>
</evidence>
<feature type="transmembrane region" description="Helical" evidence="7">
    <location>
        <begin position="172"/>
        <end position="190"/>
    </location>
</feature>
<reference evidence="10" key="1">
    <citation type="submission" date="2016-10" db="EMBL/GenBank/DDBJ databases">
        <authorList>
            <person name="Varghese N."/>
            <person name="Submissions S."/>
        </authorList>
    </citation>
    <scope>NUCLEOTIDE SEQUENCE [LARGE SCALE GENOMIC DNA]</scope>
    <source>
        <strain evidence="10">ANC 5109</strain>
    </source>
</reference>
<dbReference type="PROSITE" id="PS50850">
    <property type="entry name" value="MFS"/>
    <property type="match status" value="1"/>
</dbReference>
<feature type="transmembrane region" description="Helical" evidence="7">
    <location>
        <begin position="115"/>
        <end position="132"/>
    </location>
</feature>
<dbReference type="EMBL" id="FNPK01000004">
    <property type="protein sequence ID" value="SDY13327.1"/>
    <property type="molecule type" value="Genomic_DNA"/>
</dbReference>
<feature type="domain" description="Major facilitator superfamily (MFS) profile" evidence="8">
    <location>
        <begin position="14"/>
        <end position="400"/>
    </location>
</feature>
<proteinExistence type="predicted"/>
<evidence type="ECO:0000256" key="2">
    <source>
        <dbReference type="ARBA" id="ARBA00022448"/>
    </source>
</evidence>
<dbReference type="GO" id="GO:0022857">
    <property type="term" value="F:transmembrane transporter activity"/>
    <property type="evidence" value="ECO:0007669"/>
    <property type="project" value="InterPro"/>
</dbReference>
<dbReference type="Pfam" id="PF07690">
    <property type="entry name" value="MFS_1"/>
    <property type="match status" value="1"/>
</dbReference>
<dbReference type="PANTHER" id="PTHR42718:SF46">
    <property type="entry name" value="BLR6921 PROTEIN"/>
    <property type="match status" value="1"/>
</dbReference>
<feature type="transmembrane region" description="Helical" evidence="7">
    <location>
        <begin position="86"/>
        <end position="103"/>
    </location>
</feature>
<dbReference type="InterPro" id="IPR036259">
    <property type="entry name" value="MFS_trans_sf"/>
</dbReference>
<evidence type="ECO:0000256" key="3">
    <source>
        <dbReference type="ARBA" id="ARBA00022475"/>
    </source>
</evidence>
<evidence type="ECO:0000313" key="10">
    <source>
        <dbReference type="Proteomes" id="UP000199035"/>
    </source>
</evidence>
<evidence type="ECO:0000256" key="7">
    <source>
        <dbReference type="SAM" id="Phobius"/>
    </source>
</evidence>
<dbReference type="InterPro" id="IPR011701">
    <property type="entry name" value="MFS"/>
</dbReference>
<dbReference type="SUPFAM" id="SSF103473">
    <property type="entry name" value="MFS general substrate transporter"/>
    <property type="match status" value="1"/>
</dbReference>
<evidence type="ECO:0000259" key="8">
    <source>
        <dbReference type="PROSITE" id="PS50850"/>
    </source>
</evidence>
<keyword evidence="4 7" id="KW-0812">Transmembrane</keyword>
<organism evidence="9 10">
    <name type="scientific">Acinetobacter kyonggiensis</name>
    <dbReference type="NCBI Taxonomy" id="595670"/>
    <lineage>
        <taxon>Bacteria</taxon>
        <taxon>Pseudomonadati</taxon>
        <taxon>Pseudomonadota</taxon>
        <taxon>Gammaproteobacteria</taxon>
        <taxon>Moraxellales</taxon>
        <taxon>Moraxellaceae</taxon>
        <taxon>Acinetobacter</taxon>
    </lineage>
</organism>
<dbReference type="AlphaFoldDB" id="A0A1H3HCY9"/>
<dbReference type="PROSITE" id="PS00216">
    <property type="entry name" value="SUGAR_TRANSPORT_1"/>
    <property type="match status" value="1"/>
</dbReference>
<feature type="transmembrane region" description="Helical" evidence="7">
    <location>
        <begin position="144"/>
        <end position="166"/>
    </location>
</feature>
<accession>A0A1H3HCY9</accession>
<dbReference type="InterPro" id="IPR005829">
    <property type="entry name" value="Sugar_transporter_CS"/>
</dbReference>
<sequence length="414" mass="45538">MLKTMSPPHISKLTFATLLFPLALVLFEFAVYLGNDLIQPAMLGVTRDFGVSSSWAPSSMSFYLLGGGCIAWLMGPLSDRIGRKKILLAGALFFAITCLLILFTQNIQSFLGLRFLQGMGLTVISAVGYAAVQENFEERTAIKVMAIMGNMTLFAPLLGPLVGSLMIDHVSWHWGFVGIAILALLGWLGLKVAMPADQKANLTQKPMSSIWSDFKTVFNNKQFVIMTSALPMACLPIMLWIALSPVMLVENLGFSGLQYGMAQVPVLGALILGSVILVKIIDKYPLGQTILFGLPTMLVGALIILIGLFIPTYFVWTLIMGMTIMSFGEGICFSVLYRLAMMSSDVSKGTVASAMSMIMMFSYFVVLEVSRMLFEAYDLMAFSLCSLALVLMWFTLPRTMLKKVMVERKEKGQF</sequence>
<evidence type="ECO:0000256" key="1">
    <source>
        <dbReference type="ARBA" id="ARBA00004651"/>
    </source>
</evidence>
<keyword evidence="5 7" id="KW-1133">Transmembrane helix</keyword>
<gene>
    <name evidence="9" type="ORF">SAMN05421643_10425</name>
</gene>
<keyword evidence="3" id="KW-1003">Cell membrane</keyword>
<dbReference type="PANTHER" id="PTHR42718">
    <property type="entry name" value="MAJOR FACILITATOR SUPERFAMILY MULTIDRUG TRANSPORTER MFSC"/>
    <property type="match status" value="1"/>
</dbReference>
<keyword evidence="10" id="KW-1185">Reference proteome</keyword>
<name>A0A1H3HCY9_9GAMM</name>
<protein>
    <submittedName>
        <fullName evidence="9">MFS transporter, DHA1 family, multidrug/chloramphenicol efflux transport protein</fullName>
    </submittedName>
</protein>
<dbReference type="Proteomes" id="UP000199035">
    <property type="component" value="Unassembled WGS sequence"/>
</dbReference>
<keyword evidence="6 7" id="KW-0472">Membrane</keyword>
<feature type="transmembrane region" description="Helical" evidence="7">
    <location>
        <begin position="379"/>
        <end position="396"/>
    </location>
</feature>
<feature type="transmembrane region" description="Helical" evidence="7">
    <location>
        <begin position="260"/>
        <end position="278"/>
    </location>
</feature>
<dbReference type="InterPro" id="IPR020846">
    <property type="entry name" value="MFS_dom"/>
</dbReference>
<feature type="transmembrane region" description="Helical" evidence="7">
    <location>
        <begin position="223"/>
        <end position="248"/>
    </location>
</feature>
<feature type="transmembrane region" description="Helical" evidence="7">
    <location>
        <begin position="54"/>
        <end position="74"/>
    </location>
</feature>
<feature type="transmembrane region" description="Helical" evidence="7">
    <location>
        <begin position="349"/>
        <end position="367"/>
    </location>
</feature>
<evidence type="ECO:0000256" key="6">
    <source>
        <dbReference type="ARBA" id="ARBA00023136"/>
    </source>
</evidence>
<dbReference type="STRING" id="595670.SAMN05421643_10425"/>
<dbReference type="Gene3D" id="1.20.1720.10">
    <property type="entry name" value="Multidrug resistance protein D"/>
    <property type="match status" value="1"/>
</dbReference>
<dbReference type="GO" id="GO:0005886">
    <property type="term" value="C:plasma membrane"/>
    <property type="evidence" value="ECO:0007669"/>
    <property type="project" value="UniProtKB-SubCell"/>
</dbReference>
<evidence type="ECO:0000313" key="9">
    <source>
        <dbReference type="EMBL" id="SDY13327.1"/>
    </source>
</evidence>
<feature type="transmembrane region" description="Helical" evidence="7">
    <location>
        <begin position="316"/>
        <end position="337"/>
    </location>
</feature>
<keyword evidence="2" id="KW-0813">Transport</keyword>